<accession>A0AAN2A3G1</accession>
<keyword evidence="1" id="KW-1133">Transmembrane helix</keyword>
<organism evidence="2 3">
    <name type="scientific">Rhizobium rhizogenes</name>
    <name type="common">Agrobacterium rhizogenes</name>
    <dbReference type="NCBI Taxonomy" id="359"/>
    <lineage>
        <taxon>Bacteria</taxon>
        <taxon>Pseudomonadati</taxon>
        <taxon>Pseudomonadota</taxon>
        <taxon>Alphaproteobacteria</taxon>
        <taxon>Hyphomicrobiales</taxon>
        <taxon>Rhizobiaceae</taxon>
        <taxon>Rhizobium/Agrobacterium group</taxon>
        <taxon>Rhizobium</taxon>
    </lineage>
</organism>
<comment type="caution">
    <text evidence="2">The sequence shown here is derived from an EMBL/GenBank/DDBJ whole genome shotgun (WGS) entry which is preliminary data.</text>
</comment>
<dbReference type="Proteomes" id="UP000528185">
    <property type="component" value="Unassembled WGS sequence"/>
</dbReference>
<evidence type="ECO:0000256" key="1">
    <source>
        <dbReference type="SAM" id="Phobius"/>
    </source>
</evidence>
<keyword evidence="1" id="KW-0472">Membrane</keyword>
<dbReference type="AlphaFoldDB" id="A0AAN2A3G1"/>
<evidence type="ECO:0000313" key="3">
    <source>
        <dbReference type="Proteomes" id="UP000528185"/>
    </source>
</evidence>
<reference evidence="2 3" key="1">
    <citation type="submission" date="2020-06" db="EMBL/GenBank/DDBJ databases">
        <authorList>
            <person name="De Coninck B."/>
            <person name="Ibrahim H."/>
        </authorList>
    </citation>
    <scope>NUCLEOTIDE SEQUENCE [LARGE SCALE GENOMIC DNA]</scope>
    <source>
        <strain evidence="2">Ag_rhizogenes_K599</strain>
    </source>
</reference>
<evidence type="ECO:0000313" key="2">
    <source>
        <dbReference type="EMBL" id="CAD0211200.1"/>
    </source>
</evidence>
<proteinExistence type="predicted"/>
<keyword evidence="1" id="KW-0812">Transmembrane</keyword>
<gene>
    <name evidence="2" type="ORF">AGRHK599_LOCUS1225</name>
</gene>
<protein>
    <submittedName>
        <fullName evidence="2">Uncharacterized protein</fullName>
    </submittedName>
</protein>
<feature type="transmembrane region" description="Helical" evidence="1">
    <location>
        <begin position="56"/>
        <end position="75"/>
    </location>
</feature>
<name>A0AAN2A3G1_RHIRH</name>
<dbReference type="EMBL" id="CAICSX020000001">
    <property type="protein sequence ID" value="CAD0211200.1"/>
    <property type="molecule type" value="Genomic_DNA"/>
</dbReference>
<feature type="transmembrane region" description="Helical" evidence="1">
    <location>
        <begin position="87"/>
        <end position="107"/>
    </location>
</feature>
<dbReference type="RefSeq" id="WP_065115676.1">
    <property type="nucleotide sequence ID" value="NZ_CAICSX020000001.1"/>
</dbReference>
<dbReference type="KEGG" id="aro:B0909_05550"/>
<sequence>MIKFTSDQPEQIEPNPQSPVVANPARQAFNITVSVPEQITIKMVDASGLSDYEVNLYISSLAFGAFCGLAVATIQESKSNSGLATPFGVITALTFLIFAAFFIMAQIKRSKLTKSGKEIKLETTGATID</sequence>